<organism evidence="2 3">
    <name type="scientific">Salix viminalis</name>
    <name type="common">Common osier</name>
    <name type="synonym">Basket willow</name>
    <dbReference type="NCBI Taxonomy" id="40686"/>
    <lineage>
        <taxon>Eukaryota</taxon>
        <taxon>Viridiplantae</taxon>
        <taxon>Streptophyta</taxon>
        <taxon>Embryophyta</taxon>
        <taxon>Tracheophyta</taxon>
        <taxon>Spermatophyta</taxon>
        <taxon>Magnoliopsida</taxon>
        <taxon>eudicotyledons</taxon>
        <taxon>Gunneridae</taxon>
        <taxon>Pentapetalae</taxon>
        <taxon>rosids</taxon>
        <taxon>fabids</taxon>
        <taxon>Malpighiales</taxon>
        <taxon>Salicaceae</taxon>
        <taxon>Saliceae</taxon>
        <taxon>Salix</taxon>
    </lineage>
</organism>
<keyword evidence="3" id="KW-1185">Reference proteome</keyword>
<evidence type="ECO:0000313" key="3">
    <source>
        <dbReference type="Proteomes" id="UP001151529"/>
    </source>
</evidence>
<gene>
    <name evidence="2" type="ORF">OIU85_022994</name>
</gene>
<feature type="region of interest" description="Disordered" evidence="1">
    <location>
        <begin position="32"/>
        <end position="126"/>
    </location>
</feature>
<dbReference type="Proteomes" id="UP001151529">
    <property type="component" value="Chromosome 11"/>
</dbReference>
<proteinExistence type="predicted"/>
<dbReference type="EMBL" id="JAPFFL010000005">
    <property type="protein sequence ID" value="KAJ6725135.1"/>
    <property type="molecule type" value="Genomic_DNA"/>
</dbReference>
<feature type="compositionally biased region" description="Pro residues" evidence="1">
    <location>
        <begin position="149"/>
        <end position="161"/>
    </location>
</feature>
<comment type="caution">
    <text evidence="2">The sequence shown here is derived from an EMBL/GenBank/DDBJ whole genome shotgun (WGS) entry which is preliminary data.</text>
</comment>
<evidence type="ECO:0000313" key="2">
    <source>
        <dbReference type="EMBL" id="KAJ6725135.1"/>
    </source>
</evidence>
<accession>A0A9Q0U7Z7</accession>
<dbReference type="AlphaFoldDB" id="A0A9Q0U7Z7"/>
<reference evidence="2" key="1">
    <citation type="submission" date="2022-11" db="EMBL/GenBank/DDBJ databases">
        <authorList>
            <person name="Hyden B.L."/>
            <person name="Feng K."/>
            <person name="Yates T."/>
            <person name="Jawdy S."/>
            <person name="Smart L.B."/>
            <person name="Muchero W."/>
        </authorList>
    </citation>
    <scope>NUCLEOTIDE SEQUENCE</scope>
    <source>
        <tissue evidence="2">Shoot tip</tissue>
    </source>
</reference>
<reference evidence="2" key="2">
    <citation type="journal article" date="2023" name="Int. J. Mol. Sci.">
        <title>De Novo Assembly and Annotation of 11 Diverse Shrub Willow (Salix) Genomes Reveals Novel Gene Organization in Sex-Linked Regions.</title>
        <authorList>
            <person name="Hyden B."/>
            <person name="Feng K."/>
            <person name="Yates T.B."/>
            <person name="Jawdy S."/>
            <person name="Cereghino C."/>
            <person name="Smart L.B."/>
            <person name="Muchero W."/>
        </authorList>
    </citation>
    <scope>NUCLEOTIDE SEQUENCE [LARGE SCALE GENOMIC DNA]</scope>
    <source>
        <tissue evidence="2">Shoot tip</tissue>
    </source>
</reference>
<name>A0A9Q0U7Z7_SALVM</name>
<feature type="region of interest" description="Disordered" evidence="1">
    <location>
        <begin position="139"/>
        <end position="183"/>
    </location>
</feature>
<evidence type="ECO:0000256" key="1">
    <source>
        <dbReference type="SAM" id="MobiDB-lite"/>
    </source>
</evidence>
<sequence length="183" mass="18695">MPSQPCSSRQNCQSRNGDRALFAEVADYRPHATGQGLWPKAPGSGGLGFRAWGLGSAQGLRDQGLLPRARPPDPARPGLPASGLPGPRAPGPGLARSAPGLPGSWLAPRPRAQASRPGLQGPGLCPRRLAALPRSACPALLGPASAPAQPLPRVSPCPAPGPRARAEGLRAQGPRAQGRPCRA</sequence>
<protein>
    <submittedName>
        <fullName evidence="2">Uncharacterized protein</fullName>
    </submittedName>
</protein>
<feature type="compositionally biased region" description="Low complexity" evidence="1">
    <location>
        <begin position="78"/>
        <end position="103"/>
    </location>
</feature>